<accession>A0A8F2DEZ6</accession>
<dbReference type="GO" id="GO:0003697">
    <property type="term" value="F:single-stranded DNA binding"/>
    <property type="evidence" value="ECO:0007669"/>
    <property type="project" value="InterPro"/>
</dbReference>
<reference evidence="2" key="1">
    <citation type="journal article" date="2021" name="Infect. Genet. Evol.">
        <title>Novel prophage-like sequences in Mycoplasma anserisalpingitidis.</title>
        <authorList>
            <person name="Kovacs A.B."/>
            <person name="Wehmann E."/>
            <person name="Svab D."/>
            <person name="Beko K."/>
            <person name="Grozner D."/>
            <person name="Mitter A."/>
            <person name="Bali K."/>
            <person name="Morrow C.J."/>
            <person name="Banyai K."/>
            <person name="Gyuranecz M."/>
        </authorList>
    </citation>
    <scope>NUCLEOTIDE SEQUENCE</scope>
    <source>
        <strain evidence="2">MYCAV270</strain>
    </source>
</reference>
<keyword evidence="1" id="KW-0238">DNA-binding</keyword>
<sequence length="264" mass="31227">MNRITLSGYLAIEPIRSTGGSNYFSTILVTDDKPEQFIKIKIPQKFEKLIEHLRKGMWIMLEGGLITYKFKNTNHYHVLANLIKIPPRVKNYEPTIQQNLSYEEAYEKENFEDLTYDEPLYDNGDTSTVINKLSEKEEKNDLNEYELAANLSVENYYYFLMNGNNVLDENDVKNKLNKCSETIKFPRIINLIMLYSYFANNKNIDLEQTLKIADYLNKHTYHQNESEFEEWVDQKFKNDIHLIDGFLAVYNLKNKIKKTKEKDE</sequence>
<evidence type="ECO:0000256" key="1">
    <source>
        <dbReference type="PROSITE-ProRule" id="PRU00252"/>
    </source>
</evidence>
<dbReference type="AlphaFoldDB" id="A0A8F2DEZ6"/>
<organism evidence="2">
    <name type="scientific">Mycoplasma anserisalpingitidis</name>
    <dbReference type="NCBI Taxonomy" id="519450"/>
    <lineage>
        <taxon>Bacteria</taxon>
        <taxon>Bacillati</taxon>
        <taxon>Mycoplasmatota</taxon>
        <taxon>Mollicutes</taxon>
        <taxon>Mycoplasmataceae</taxon>
        <taxon>Mycoplasma</taxon>
    </lineage>
</organism>
<dbReference type="InterPro" id="IPR000424">
    <property type="entry name" value="Primosome_PriB/ssb"/>
</dbReference>
<evidence type="ECO:0000313" key="2">
    <source>
        <dbReference type="EMBL" id="QWS78856.1"/>
    </source>
</evidence>
<dbReference type="PROSITE" id="PS50935">
    <property type="entry name" value="SSB"/>
    <property type="match status" value="1"/>
</dbReference>
<dbReference type="EMBL" id="MT872807">
    <property type="protein sequence ID" value="QWS78856.1"/>
    <property type="molecule type" value="Genomic_DNA"/>
</dbReference>
<proteinExistence type="predicted"/>
<name>A0A8F2DEZ6_9MOLU</name>
<protein>
    <submittedName>
        <fullName evidence="2">Uncharacterized protein</fullName>
    </submittedName>
</protein>